<comment type="caution">
    <text evidence="1">The sequence shown here is derived from an EMBL/GenBank/DDBJ whole genome shotgun (WGS) entry which is preliminary data.</text>
</comment>
<sequence length="74" mass="8780">MSSTPNPQRRYNNITLKTLTAYQLMSQRERMCELFQLLDDSERHEHIVNPSKQEALYKSMEEQLSKMKNEFGAN</sequence>
<dbReference type="Proteomes" id="UP000187013">
    <property type="component" value="Unassembled WGS sequence"/>
</dbReference>
<dbReference type="OrthoDB" id="4066304at2759"/>
<evidence type="ECO:0000313" key="1">
    <source>
        <dbReference type="EMBL" id="GAV54417.1"/>
    </source>
</evidence>
<reference evidence="1 2" key="1">
    <citation type="submission" date="2016-08" db="EMBL/GenBank/DDBJ databases">
        <title>Draft genome sequence of allopolyploid Zygosaccharomyces rouxii.</title>
        <authorList>
            <person name="Watanabe J."/>
            <person name="Uehara K."/>
            <person name="Mogi Y."/>
            <person name="Tsukioka Y."/>
        </authorList>
    </citation>
    <scope>NUCLEOTIDE SEQUENCE [LARGE SCALE GENOMIC DNA]</scope>
    <source>
        <strain evidence="1 2">NBRC 110957</strain>
    </source>
</reference>
<evidence type="ECO:0008006" key="3">
    <source>
        <dbReference type="Google" id="ProtNLM"/>
    </source>
</evidence>
<accession>A0A1Q3AFC1</accession>
<dbReference type="AlphaFoldDB" id="A0A1Q3AFC1"/>
<evidence type="ECO:0000313" key="2">
    <source>
        <dbReference type="Proteomes" id="UP000187013"/>
    </source>
</evidence>
<gene>
    <name evidence="1" type="ORF">ZYGR_0AL01490</name>
</gene>
<dbReference type="EMBL" id="BDGX01000038">
    <property type="protein sequence ID" value="GAV54417.1"/>
    <property type="molecule type" value="Genomic_DNA"/>
</dbReference>
<proteinExistence type="predicted"/>
<protein>
    <recommendedName>
        <fullName evidence="3">High temperature lethal protein 1</fullName>
    </recommendedName>
</protein>
<organism evidence="1 2">
    <name type="scientific">Zygosaccharomyces rouxii</name>
    <dbReference type="NCBI Taxonomy" id="4956"/>
    <lineage>
        <taxon>Eukaryota</taxon>
        <taxon>Fungi</taxon>
        <taxon>Dikarya</taxon>
        <taxon>Ascomycota</taxon>
        <taxon>Saccharomycotina</taxon>
        <taxon>Saccharomycetes</taxon>
        <taxon>Saccharomycetales</taxon>
        <taxon>Saccharomycetaceae</taxon>
        <taxon>Zygosaccharomyces</taxon>
    </lineage>
</organism>
<name>A0A1Q3AFC1_ZYGRO</name>